<evidence type="ECO:0000313" key="5">
    <source>
        <dbReference type="Proteomes" id="UP000653076"/>
    </source>
</evidence>
<protein>
    <submittedName>
        <fullName evidence="4">Thioesterase</fullName>
    </submittedName>
</protein>
<dbReference type="InterPro" id="IPR020802">
    <property type="entry name" value="TesA-like"/>
</dbReference>
<accession>A0ABQ4JG44</accession>
<dbReference type="InterPro" id="IPR012223">
    <property type="entry name" value="TEII"/>
</dbReference>
<dbReference type="InterPro" id="IPR029058">
    <property type="entry name" value="AB_hydrolase_fold"/>
</dbReference>
<evidence type="ECO:0000256" key="1">
    <source>
        <dbReference type="ARBA" id="ARBA00007169"/>
    </source>
</evidence>
<dbReference type="Gene3D" id="3.40.50.1820">
    <property type="entry name" value="alpha/beta hydrolase"/>
    <property type="match status" value="1"/>
</dbReference>
<proteinExistence type="inferred from homology"/>
<evidence type="ECO:0000256" key="2">
    <source>
        <dbReference type="ARBA" id="ARBA00022801"/>
    </source>
</evidence>
<dbReference type="RefSeq" id="WP_204036687.1">
    <property type="nucleotide sequence ID" value="NZ_BOPC01000064.1"/>
</dbReference>
<keyword evidence="2" id="KW-0378">Hydrolase</keyword>
<organism evidence="4 5">
    <name type="scientific">Micromonospora qiuiae</name>
    <dbReference type="NCBI Taxonomy" id="502268"/>
    <lineage>
        <taxon>Bacteria</taxon>
        <taxon>Bacillati</taxon>
        <taxon>Actinomycetota</taxon>
        <taxon>Actinomycetes</taxon>
        <taxon>Micromonosporales</taxon>
        <taxon>Micromonosporaceae</taxon>
        <taxon>Micromonospora</taxon>
    </lineage>
</organism>
<comment type="caution">
    <text evidence="4">The sequence shown here is derived from an EMBL/GenBank/DDBJ whole genome shotgun (WGS) entry which is preliminary data.</text>
</comment>
<keyword evidence="5" id="KW-1185">Reference proteome</keyword>
<comment type="similarity">
    <text evidence="1">Belongs to the thioesterase family.</text>
</comment>
<dbReference type="EMBL" id="BOPC01000064">
    <property type="protein sequence ID" value="GIJ29210.1"/>
    <property type="molecule type" value="Genomic_DNA"/>
</dbReference>
<gene>
    <name evidence="4" type="ORF">Vqi01_43720</name>
</gene>
<name>A0ABQ4JG44_9ACTN</name>
<dbReference type="SUPFAM" id="SSF53474">
    <property type="entry name" value="alpha/beta-Hydrolases"/>
    <property type="match status" value="1"/>
</dbReference>
<dbReference type="PANTHER" id="PTHR11487:SF0">
    <property type="entry name" value="S-ACYL FATTY ACID SYNTHASE THIOESTERASE, MEDIUM CHAIN"/>
    <property type="match status" value="1"/>
</dbReference>
<evidence type="ECO:0000313" key="4">
    <source>
        <dbReference type="EMBL" id="GIJ29210.1"/>
    </source>
</evidence>
<dbReference type="SMART" id="SM00824">
    <property type="entry name" value="PKS_TE"/>
    <property type="match status" value="1"/>
</dbReference>
<dbReference type="PANTHER" id="PTHR11487">
    <property type="entry name" value="THIOESTERASE"/>
    <property type="match status" value="1"/>
</dbReference>
<dbReference type="InterPro" id="IPR001031">
    <property type="entry name" value="Thioesterase"/>
</dbReference>
<dbReference type="Pfam" id="PF00975">
    <property type="entry name" value="Thioesterase"/>
    <property type="match status" value="1"/>
</dbReference>
<sequence>MANEPNRWIRRYRAAPDAAVQLVCLPHAGGTASYYQPMAKSLFPEVEVLAVQYPGRQDRFNEPCIRDFAALTEGAFAAVHSALDDRPVALFGHSMGALLAFGLAKRLEANGIEPITLFPSAMRPAGRPHDLPHLASDDDLIAEIATLDGTEERLLDNEDMRTVFLPALRADYTALSTYRLDDIGVACPVVSLAGDKDDHVPAEDVATWAKHTTGPFDLHVFPGGHFYLNRQWNDVAAMLKQQVAGLS</sequence>
<feature type="domain" description="Thioesterase TesA-like" evidence="3">
    <location>
        <begin position="23"/>
        <end position="232"/>
    </location>
</feature>
<reference evidence="4 5" key="1">
    <citation type="submission" date="2021-01" db="EMBL/GenBank/DDBJ databases">
        <title>Whole genome shotgun sequence of Verrucosispora qiuiae NBRC 106684.</title>
        <authorList>
            <person name="Komaki H."/>
            <person name="Tamura T."/>
        </authorList>
    </citation>
    <scope>NUCLEOTIDE SEQUENCE [LARGE SCALE GENOMIC DNA]</scope>
    <source>
        <strain evidence="4 5">NBRC 106684</strain>
    </source>
</reference>
<dbReference type="Proteomes" id="UP000653076">
    <property type="component" value="Unassembled WGS sequence"/>
</dbReference>
<evidence type="ECO:0000259" key="3">
    <source>
        <dbReference type="SMART" id="SM00824"/>
    </source>
</evidence>